<dbReference type="AlphaFoldDB" id="Q8G7P2"/>
<keyword evidence="1" id="KW-0812">Transmembrane</keyword>
<dbReference type="PATRIC" id="fig|206672.9.peg.1507"/>
<dbReference type="InterPro" id="IPR046062">
    <property type="entry name" value="DUF6020"/>
</dbReference>
<feature type="transmembrane region" description="Helical" evidence="1">
    <location>
        <begin position="544"/>
        <end position="565"/>
    </location>
</feature>
<dbReference type="RefSeq" id="WP_011068682.1">
    <property type="nucleotide sequence ID" value="NC_004307.2"/>
</dbReference>
<dbReference type="Pfam" id="PF19484">
    <property type="entry name" value="DUF6020"/>
    <property type="match status" value="1"/>
</dbReference>
<gene>
    <name evidence="2" type="ordered locus">BL0206</name>
</gene>
<feature type="transmembrane region" description="Helical" evidence="1">
    <location>
        <begin position="110"/>
        <end position="134"/>
    </location>
</feature>
<proteinExistence type="predicted"/>
<sequence>MLRELKLRLNNKNISVWVFAFIIMLLVLIGRAVDDGSQGGSKRSLAYAAVFGLLSWLIAYLIFHWFDCLTGSRVENGDSASLPLRQRVMSVDYWAATQDAISFTTSIKKYGLVCLIGVIFCWLPWVITCWPGVMRDDTIAQFMQSSGYHFYYTQHPLFDTLVFGFFWELGFALHHVLLGLGIYVLVQTFSFAIGVMLVLCYLRKIGAARSLLLAIFLFFAFCPAIVGAVPTMAKDSLHTVFLLPLSIIYVEIFLTRGKVLHRRPVCVMLVLLVALCMLSKRTATVAILCAFCVLVASVKKNRLKVVASMIIAMVLAQGIIEPALVRVTHAEVSPGKEVMGLIMMPVARIQSISPERISPQERSALSSLLNIDKAGKTYTNYRIDETSWTINNEASIAQKIKGIGAWVSLGVHNPGEYVKAFGNLMLGWFYPQVGVFYGSNSDGLFSDQYMIQWDSFVRPPLSAENVLHDMRGTGQKSSLLMRAADAGQQIAINPILNAYAYYATYIPLLLLIYGMSRKRWIAVGAGSLLGFNVLVLYLSPLVFAWYLLPVTFILPLFFGITGCIAEKQ</sequence>
<dbReference type="EnsemblBacteria" id="AAN24059">
    <property type="protein sequence ID" value="AAN24059"/>
    <property type="gene ID" value="BL0206"/>
</dbReference>
<dbReference type="HOGENOM" id="CLU_022806_0_0_11"/>
<dbReference type="OrthoDB" id="3223943at2"/>
<keyword evidence="1" id="KW-0472">Membrane</keyword>
<evidence type="ECO:0000313" key="2">
    <source>
        <dbReference type="EMBL" id="AAN24059.1"/>
    </source>
</evidence>
<keyword evidence="1" id="KW-1133">Transmembrane helix</keyword>
<feature type="transmembrane region" description="Helical" evidence="1">
    <location>
        <begin position="236"/>
        <end position="254"/>
    </location>
</feature>
<name>Q8G7P2_BIFLO</name>
<reference evidence="2 3" key="1">
    <citation type="journal article" date="2002" name="Proc. Natl. Acad. Sci. U.S.A.">
        <title>The genome sequence of Bifidobacterium longum reflects its adaptation to the human gastrointestinal tract.</title>
        <authorList>
            <person name="Schell M.A."/>
            <person name="Karmirantzou M."/>
            <person name="Snel B."/>
            <person name="Vilanova D."/>
            <person name="Berger B."/>
            <person name="Pessi G."/>
            <person name="Zwahlen M.C."/>
            <person name="Desiere F."/>
            <person name="Bork P."/>
            <person name="Delley M."/>
            <person name="Pridmore R.D."/>
            <person name="Arigoni F."/>
        </authorList>
    </citation>
    <scope>NUCLEOTIDE SEQUENCE [LARGE SCALE GENOMIC DNA]</scope>
    <source>
        <strain evidence="3">NCC 2705</strain>
    </source>
</reference>
<feature type="transmembrane region" description="Helical" evidence="1">
    <location>
        <begin position="211"/>
        <end position="230"/>
    </location>
</feature>
<feature type="transmembrane region" description="Helical" evidence="1">
    <location>
        <begin position="45"/>
        <end position="66"/>
    </location>
</feature>
<feature type="transmembrane region" description="Helical" evidence="1">
    <location>
        <begin position="14"/>
        <end position="33"/>
    </location>
</feature>
<evidence type="ECO:0000256" key="1">
    <source>
        <dbReference type="SAM" id="Phobius"/>
    </source>
</evidence>
<keyword evidence="3" id="KW-1185">Reference proteome</keyword>
<feature type="transmembrane region" description="Helical" evidence="1">
    <location>
        <begin position="266"/>
        <end position="296"/>
    </location>
</feature>
<accession>Q8G7P2</accession>
<protein>
    <submittedName>
        <fullName evidence="2">Uncharacterized protein</fullName>
    </submittedName>
</protein>
<feature type="transmembrane region" description="Helical" evidence="1">
    <location>
        <begin position="520"/>
        <end position="538"/>
    </location>
</feature>
<evidence type="ECO:0000313" key="3">
    <source>
        <dbReference type="Proteomes" id="UP000000439"/>
    </source>
</evidence>
<dbReference type="EMBL" id="AE014295">
    <property type="protein sequence ID" value="AAN24059.1"/>
    <property type="molecule type" value="Genomic_DNA"/>
</dbReference>
<feature type="transmembrane region" description="Helical" evidence="1">
    <location>
        <begin position="180"/>
        <end position="202"/>
    </location>
</feature>
<dbReference type="KEGG" id="blo:BL0206"/>
<dbReference type="STRING" id="206672.BL0206"/>
<dbReference type="Proteomes" id="UP000000439">
    <property type="component" value="Chromosome"/>
</dbReference>
<organism evidence="2 3">
    <name type="scientific">Bifidobacterium longum (strain NCC 2705)</name>
    <dbReference type="NCBI Taxonomy" id="206672"/>
    <lineage>
        <taxon>Bacteria</taxon>
        <taxon>Bacillati</taxon>
        <taxon>Actinomycetota</taxon>
        <taxon>Actinomycetes</taxon>
        <taxon>Bifidobacteriales</taxon>
        <taxon>Bifidobacteriaceae</taxon>
        <taxon>Bifidobacterium</taxon>
    </lineage>
</organism>